<comment type="caution">
    <text evidence="6">The sequence shown here is derived from an EMBL/GenBank/DDBJ whole genome shotgun (WGS) entry which is preliminary data.</text>
</comment>
<dbReference type="AlphaFoldDB" id="A0AAV5RGZ1"/>
<dbReference type="GO" id="GO:0005739">
    <property type="term" value="C:mitochondrion"/>
    <property type="evidence" value="ECO:0007669"/>
    <property type="project" value="TreeGrafter"/>
</dbReference>
<accession>A0AAV5RGZ1</accession>
<evidence type="ECO:0000256" key="4">
    <source>
        <dbReference type="ARBA" id="ARBA00022946"/>
    </source>
</evidence>
<organism evidence="6 7">
    <name type="scientific">Starmerella bacillaris</name>
    <name type="common">Yeast</name>
    <name type="synonym">Candida zemplinina</name>
    <dbReference type="NCBI Taxonomy" id="1247836"/>
    <lineage>
        <taxon>Eukaryota</taxon>
        <taxon>Fungi</taxon>
        <taxon>Dikarya</taxon>
        <taxon>Ascomycota</taxon>
        <taxon>Saccharomycotina</taxon>
        <taxon>Dipodascomycetes</taxon>
        <taxon>Dipodascales</taxon>
        <taxon>Trichomonascaceae</taxon>
        <taxon>Starmerella</taxon>
    </lineage>
</organism>
<feature type="domain" description="HotDog ACOT-type" evidence="5">
    <location>
        <begin position="71"/>
        <end position="206"/>
    </location>
</feature>
<dbReference type="Gene3D" id="3.10.129.10">
    <property type="entry name" value="Hotdog Thioesterase"/>
    <property type="match status" value="2"/>
</dbReference>
<reference evidence="6 7" key="1">
    <citation type="journal article" date="2023" name="Elife">
        <title>Identification of key yeast species and microbe-microbe interactions impacting larval growth of Drosophila in the wild.</title>
        <authorList>
            <person name="Mure A."/>
            <person name="Sugiura Y."/>
            <person name="Maeda R."/>
            <person name="Honda K."/>
            <person name="Sakurai N."/>
            <person name="Takahashi Y."/>
            <person name="Watada M."/>
            <person name="Katoh T."/>
            <person name="Gotoh A."/>
            <person name="Gotoh Y."/>
            <person name="Taniguchi I."/>
            <person name="Nakamura K."/>
            <person name="Hayashi T."/>
            <person name="Katayama T."/>
            <person name="Uemura T."/>
            <person name="Hattori Y."/>
        </authorList>
    </citation>
    <scope>NUCLEOTIDE SEQUENCE [LARGE SCALE GENOMIC DNA]</scope>
    <source>
        <strain evidence="6 7">SB-73</strain>
    </source>
</reference>
<feature type="domain" description="HotDog ACOT-type" evidence="5">
    <location>
        <begin position="280"/>
        <end position="412"/>
    </location>
</feature>
<keyword evidence="2" id="KW-0677">Repeat</keyword>
<name>A0AAV5RGZ1_STABA</name>
<evidence type="ECO:0000259" key="5">
    <source>
        <dbReference type="PROSITE" id="PS51770"/>
    </source>
</evidence>
<evidence type="ECO:0000256" key="1">
    <source>
        <dbReference type="ARBA" id="ARBA00010458"/>
    </source>
</evidence>
<dbReference type="FunFam" id="3.10.129.10:FF:000032">
    <property type="entry name" value="Acyl-CoA thioester hydrolase"/>
    <property type="match status" value="1"/>
</dbReference>
<dbReference type="PROSITE" id="PS51770">
    <property type="entry name" value="HOTDOG_ACOT"/>
    <property type="match status" value="2"/>
</dbReference>
<dbReference type="GO" id="GO:0047617">
    <property type="term" value="F:fatty acyl-CoA hydrolase activity"/>
    <property type="evidence" value="ECO:0007669"/>
    <property type="project" value="TreeGrafter"/>
</dbReference>
<dbReference type="SUPFAM" id="SSF54637">
    <property type="entry name" value="Thioesterase/thiol ester dehydrase-isomerase"/>
    <property type="match status" value="2"/>
</dbReference>
<evidence type="ECO:0000256" key="3">
    <source>
        <dbReference type="ARBA" id="ARBA00022801"/>
    </source>
</evidence>
<evidence type="ECO:0000313" key="7">
    <source>
        <dbReference type="Proteomes" id="UP001362899"/>
    </source>
</evidence>
<evidence type="ECO:0000256" key="2">
    <source>
        <dbReference type="ARBA" id="ARBA00022737"/>
    </source>
</evidence>
<dbReference type="PANTHER" id="PTHR12655">
    <property type="entry name" value="ACYL-COA THIOESTERASE"/>
    <property type="match status" value="1"/>
</dbReference>
<dbReference type="InterPro" id="IPR029069">
    <property type="entry name" value="HotDog_dom_sf"/>
</dbReference>
<dbReference type="EMBL" id="BTGC01000003">
    <property type="protein sequence ID" value="GMM50477.1"/>
    <property type="molecule type" value="Genomic_DNA"/>
</dbReference>
<dbReference type="InterPro" id="IPR033120">
    <property type="entry name" value="HOTDOG_ACOT"/>
</dbReference>
<keyword evidence="4" id="KW-0809">Transit peptide</keyword>
<dbReference type="PANTHER" id="PTHR12655:SF0">
    <property type="entry name" value="ACYL-COENZYME A THIOESTERASE 9, MITOCHONDRIAL"/>
    <property type="match status" value="1"/>
</dbReference>
<keyword evidence="7" id="KW-1185">Reference proteome</keyword>
<gene>
    <name evidence="6" type="ORF">DASB73_014350</name>
</gene>
<dbReference type="CDD" id="cd03442">
    <property type="entry name" value="BFIT_BACH"/>
    <property type="match status" value="2"/>
</dbReference>
<protein>
    <recommendedName>
        <fullName evidence="5">HotDog ACOT-type domain-containing protein</fullName>
    </recommendedName>
</protein>
<sequence>MLGRRLLHMSRNAKAPENSLRFIRESPVVHTKTWLEALQTRQKLLDALPPDQKRGVVFSHNDVKTREVSPRRTGDSFSAVVFPFKDDPWFLDGYVNSFGRLRMGQLFMDLDRLSGIIANKHCAPAEPVIVTASVDRILLLKRIDDLQERNLVLWGYVSWTGRSSMEITIHAASTSESFTEPPTLEECRTYDSWLVANFTFVARDPVTQKAFPINNLTPITRQELSEFVIAEKYNQKKKGIAKKQALTISPPSEEESRTIHNLWIKGRDMTKEEGRKITMKDTTIHSTGIMQPQYRNRHSYMIFGGYMMRQTFELAYACAAAFTHLQPRFVSLDTVTFKNPVPVGSVLHLKAFVAYTQPGTRSRENLDNESTVDLHKGTLVQIRVQSTVRDLDKENDLDAGTFIYSFFVEGDSGYIMIPESYEEMVTYLDGRRLAKQIEEYLDEIVTAV</sequence>
<dbReference type="Proteomes" id="UP001362899">
    <property type="component" value="Unassembled WGS sequence"/>
</dbReference>
<comment type="similarity">
    <text evidence="1">Belongs to the acyl coenzyme A hydrolase family.</text>
</comment>
<dbReference type="GO" id="GO:0006637">
    <property type="term" value="P:acyl-CoA metabolic process"/>
    <property type="evidence" value="ECO:0007669"/>
    <property type="project" value="TreeGrafter"/>
</dbReference>
<keyword evidence="3" id="KW-0378">Hydrolase</keyword>
<evidence type="ECO:0000313" key="6">
    <source>
        <dbReference type="EMBL" id="GMM50477.1"/>
    </source>
</evidence>
<proteinExistence type="inferred from homology"/>